<organism evidence="2 3">
    <name type="scientific">Besnoitia besnoiti</name>
    <name type="common">Apicomplexan protozoan</name>
    <dbReference type="NCBI Taxonomy" id="94643"/>
    <lineage>
        <taxon>Eukaryota</taxon>
        <taxon>Sar</taxon>
        <taxon>Alveolata</taxon>
        <taxon>Apicomplexa</taxon>
        <taxon>Conoidasida</taxon>
        <taxon>Coccidia</taxon>
        <taxon>Eucoccidiorida</taxon>
        <taxon>Eimeriorina</taxon>
        <taxon>Sarcocystidae</taxon>
        <taxon>Besnoitia</taxon>
    </lineage>
</organism>
<keyword evidence="3" id="KW-1185">Reference proteome</keyword>
<dbReference type="VEuPathDB" id="ToxoDB:BESB_037620"/>
<gene>
    <name evidence="2" type="ORF">BESB_037620</name>
</gene>
<evidence type="ECO:0000313" key="2">
    <source>
        <dbReference type="EMBL" id="PFH37304.1"/>
    </source>
</evidence>
<proteinExistence type="predicted"/>
<dbReference type="KEGG" id="bbes:BESB_037620"/>
<feature type="compositionally biased region" description="Basic and acidic residues" evidence="1">
    <location>
        <begin position="98"/>
        <end position="116"/>
    </location>
</feature>
<dbReference type="GeneID" id="40308743"/>
<sequence>MDDETFAAVAIELVRREGSELRATWDHGVEHYVMQQVAEHQLRDNDPMPSLHTLKDWRLNSQKNFQRGVCSRLAKARQLEDKAQQIEETPVVEQGSMRNDDGSRSEHHEEAGERVRSRLGMH</sequence>
<dbReference type="Proteomes" id="UP000224006">
    <property type="component" value="Chromosome II"/>
</dbReference>
<reference evidence="2 3" key="1">
    <citation type="submission" date="2017-09" db="EMBL/GenBank/DDBJ databases">
        <title>Genome sequencing of Besnoitia besnoiti strain Bb-Ger1.</title>
        <authorList>
            <person name="Schares G."/>
            <person name="Venepally P."/>
            <person name="Lorenzi H.A."/>
        </authorList>
    </citation>
    <scope>NUCLEOTIDE SEQUENCE [LARGE SCALE GENOMIC DNA]</scope>
    <source>
        <strain evidence="2 3">Bb-Ger1</strain>
    </source>
</reference>
<accession>A0A2A9MJD9</accession>
<evidence type="ECO:0000256" key="1">
    <source>
        <dbReference type="SAM" id="MobiDB-lite"/>
    </source>
</evidence>
<name>A0A2A9MJD9_BESBE</name>
<evidence type="ECO:0000313" key="3">
    <source>
        <dbReference type="Proteomes" id="UP000224006"/>
    </source>
</evidence>
<dbReference type="RefSeq" id="XP_029221313.1">
    <property type="nucleotide sequence ID" value="XM_029362348.1"/>
</dbReference>
<comment type="caution">
    <text evidence="2">The sequence shown here is derived from an EMBL/GenBank/DDBJ whole genome shotgun (WGS) entry which is preliminary data.</text>
</comment>
<feature type="region of interest" description="Disordered" evidence="1">
    <location>
        <begin position="81"/>
        <end position="122"/>
    </location>
</feature>
<dbReference type="EMBL" id="NWUJ01000002">
    <property type="protein sequence ID" value="PFH37304.1"/>
    <property type="molecule type" value="Genomic_DNA"/>
</dbReference>
<protein>
    <submittedName>
        <fullName evidence="2">KRUF family protein</fullName>
    </submittedName>
</protein>
<dbReference type="AlphaFoldDB" id="A0A2A9MJD9"/>